<keyword evidence="3 4" id="KW-0408">Iron</keyword>
<dbReference type="Gene3D" id="1.10.760.10">
    <property type="entry name" value="Cytochrome c-like domain"/>
    <property type="match status" value="1"/>
</dbReference>
<keyword evidence="1 4" id="KW-0349">Heme</keyword>
<dbReference type="OrthoDB" id="5295318at2"/>
<dbReference type="InterPro" id="IPR015170">
    <property type="entry name" value="DUF1924_SHP"/>
</dbReference>
<evidence type="ECO:0000256" key="5">
    <source>
        <dbReference type="SAM" id="SignalP"/>
    </source>
</evidence>
<dbReference type="InterPro" id="IPR036909">
    <property type="entry name" value="Cyt_c-like_dom_sf"/>
</dbReference>
<evidence type="ECO:0000256" key="1">
    <source>
        <dbReference type="ARBA" id="ARBA00022617"/>
    </source>
</evidence>
<keyword evidence="8" id="KW-1185">Reference proteome</keyword>
<evidence type="ECO:0000256" key="3">
    <source>
        <dbReference type="ARBA" id="ARBA00023004"/>
    </source>
</evidence>
<dbReference type="AlphaFoldDB" id="A0A2N9YE81"/>
<evidence type="ECO:0000256" key="2">
    <source>
        <dbReference type="ARBA" id="ARBA00022723"/>
    </source>
</evidence>
<evidence type="ECO:0000256" key="4">
    <source>
        <dbReference type="PROSITE-ProRule" id="PRU00433"/>
    </source>
</evidence>
<dbReference type="Pfam" id="PF09086">
    <property type="entry name" value="DUF1924"/>
    <property type="match status" value="1"/>
</dbReference>
<evidence type="ECO:0000259" key="6">
    <source>
        <dbReference type="PROSITE" id="PS51007"/>
    </source>
</evidence>
<proteinExistence type="predicted"/>
<dbReference type="GO" id="GO:0046872">
    <property type="term" value="F:metal ion binding"/>
    <property type="evidence" value="ECO:0007669"/>
    <property type="project" value="UniProtKB-KW"/>
</dbReference>
<dbReference type="SUPFAM" id="SSF46626">
    <property type="entry name" value="Cytochrome c"/>
    <property type="match status" value="1"/>
</dbReference>
<feature type="signal peptide" evidence="5">
    <location>
        <begin position="1"/>
        <end position="20"/>
    </location>
</feature>
<keyword evidence="5" id="KW-0732">Signal</keyword>
<dbReference type="InterPro" id="IPR009056">
    <property type="entry name" value="Cyt_c-like_dom"/>
</dbReference>
<evidence type="ECO:0000313" key="7">
    <source>
        <dbReference type="EMBL" id="AUI68695.1"/>
    </source>
</evidence>
<accession>A0A2N9YE81</accession>
<sequence>MYKRNLFILLLLFSSLSAQATEAVDQLLNEYRQAGASAFSVEAGKKVWEQSTLDAQSGKERQCANCHTADLRAEGKHMETGKLIKPLAPSVNSARLSNVKDIQKWLLRNCKWTMGRECTPQEKGDVLSYIQAQ</sequence>
<dbReference type="GO" id="GO:0020037">
    <property type="term" value="F:heme binding"/>
    <property type="evidence" value="ECO:0007669"/>
    <property type="project" value="InterPro"/>
</dbReference>
<keyword evidence="2 4" id="KW-0479">Metal-binding</keyword>
<name>A0A2N9YE81_9GAMM</name>
<feature type="domain" description="Cytochrome c" evidence="6">
    <location>
        <begin position="39"/>
        <end position="133"/>
    </location>
</feature>
<dbReference type="KEGG" id="blep:AL038_16005"/>
<protein>
    <submittedName>
        <fullName evidence="7">DUF1924 domain-containing protein</fullName>
    </submittedName>
</protein>
<dbReference type="GO" id="GO:0009055">
    <property type="term" value="F:electron transfer activity"/>
    <property type="evidence" value="ECO:0007669"/>
    <property type="project" value="InterPro"/>
</dbReference>
<gene>
    <name evidence="7" type="ORF">BLE401_08255</name>
</gene>
<dbReference type="STRING" id="288004.AL038_16005"/>
<evidence type="ECO:0000313" key="8">
    <source>
        <dbReference type="Proteomes" id="UP000234271"/>
    </source>
</evidence>
<feature type="chain" id="PRO_5014893029" evidence="5">
    <location>
        <begin position="21"/>
        <end position="133"/>
    </location>
</feature>
<organism evidence="7 8">
    <name type="scientific">Beggiatoa leptomitoformis</name>
    <dbReference type="NCBI Taxonomy" id="288004"/>
    <lineage>
        <taxon>Bacteria</taxon>
        <taxon>Pseudomonadati</taxon>
        <taxon>Pseudomonadota</taxon>
        <taxon>Gammaproteobacteria</taxon>
        <taxon>Thiotrichales</taxon>
        <taxon>Thiotrichaceae</taxon>
        <taxon>Beggiatoa</taxon>
    </lineage>
</organism>
<dbReference type="PROSITE" id="PS51007">
    <property type="entry name" value="CYTC"/>
    <property type="match status" value="1"/>
</dbReference>
<dbReference type="EMBL" id="CP018889">
    <property type="protein sequence ID" value="AUI68695.1"/>
    <property type="molecule type" value="Genomic_DNA"/>
</dbReference>
<dbReference type="Proteomes" id="UP000234271">
    <property type="component" value="Chromosome"/>
</dbReference>
<reference evidence="8" key="1">
    <citation type="submission" date="2016-12" db="EMBL/GenBank/DDBJ databases">
        <title>Complete Genome Sequence of Beggiatoa leptomitiformis D-401.</title>
        <authorList>
            <person name="Fomenkov A."/>
            <person name="Vincze T."/>
            <person name="Grabovich M."/>
            <person name="Anton B.P."/>
            <person name="Dubinina G."/>
            <person name="Orlova M."/>
            <person name="Belousova E."/>
            <person name="Roberts R.J."/>
        </authorList>
    </citation>
    <scope>NUCLEOTIDE SEQUENCE [LARGE SCALE GENOMIC DNA]</scope>
    <source>
        <strain evidence="8">D-401</strain>
    </source>
</reference>